<dbReference type="PANTHER" id="PTHR48106:SF13">
    <property type="entry name" value="QUINONE OXIDOREDUCTASE-RELATED"/>
    <property type="match status" value="1"/>
</dbReference>
<dbReference type="PROSITE" id="PS01162">
    <property type="entry name" value="QOR_ZETA_CRYSTAL"/>
    <property type="match status" value="1"/>
</dbReference>
<comment type="caution">
    <text evidence="4">The sequence shown here is derived from an EMBL/GenBank/DDBJ whole genome shotgun (WGS) entry which is preliminary data.</text>
</comment>
<dbReference type="InterPro" id="IPR020843">
    <property type="entry name" value="ER"/>
</dbReference>
<dbReference type="RefSeq" id="WP_389361590.1">
    <property type="nucleotide sequence ID" value="NZ_JBIACK010000006.1"/>
</dbReference>
<dbReference type="Gene3D" id="3.90.180.10">
    <property type="entry name" value="Medium-chain alcohol dehydrogenases, catalytic domain"/>
    <property type="match status" value="1"/>
</dbReference>
<dbReference type="InterPro" id="IPR013154">
    <property type="entry name" value="ADH-like_N"/>
</dbReference>
<dbReference type="EMBL" id="JBIACK010000006">
    <property type="protein sequence ID" value="MFE8701620.1"/>
    <property type="molecule type" value="Genomic_DNA"/>
</dbReference>
<dbReference type="Gene3D" id="3.40.50.720">
    <property type="entry name" value="NAD(P)-binding Rossmann-like Domain"/>
    <property type="match status" value="1"/>
</dbReference>
<dbReference type="Pfam" id="PF08240">
    <property type="entry name" value="ADH_N"/>
    <property type="match status" value="1"/>
</dbReference>
<evidence type="ECO:0000313" key="5">
    <source>
        <dbReference type="Proteomes" id="UP001601059"/>
    </source>
</evidence>
<evidence type="ECO:0000313" key="4">
    <source>
        <dbReference type="EMBL" id="MFE8701620.1"/>
    </source>
</evidence>
<evidence type="ECO:0000256" key="1">
    <source>
        <dbReference type="ARBA" id="ARBA00022857"/>
    </source>
</evidence>
<sequence length="326" mass="34634">MKAIVVTAFGKPEVLKYVDMDIPSIKPNQLLIKVVKASVNFADVKARYGKKGGGNFPFIPGLDAAGIIVDVGSVVKRFKAGQRVIAFPPKGSYAEYVVSDENLTFEIPDSIDFDVAAACPTVSFLSYKLLADIARIREGESVLVHSAAGGVGTTAIQMAKLLGAGMVVGTVGSEAKVAAAKQAGADQVICYENEGFPNQVNELTNGKGVDIVLDSIAGKVTEESLNCLALYGRLVQFGNSSGQVGSFRTADIHTSCRSVLGFSLGTTRKHRPELLGDTASKVFQYLENGDLNMNIGHHFSLEDAPIAHELIESRMSTGKILLHVSD</sequence>
<name>A0ABW6KBK5_9BACI</name>
<dbReference type="InterPro" id="IPR013149">
    <property type="entry name" value="ADH-like_C"/>
</dbReference>
<dbReference type="PANTHER" id="PTHR48106">
    <property type="entry name" value="QUINONE OXIDOREDUCTASE PIG3-RELATED"/>
    <property type="match status" value="1"/>
</dbReference>
<dbReference type="Pfam" id="PF00107">
    <property type="entry name" value="ADH_zinc_N"/>
    <property type="match status" value="1"/>
</dbReference>
<keyword evidence="5" id="KW-1185">Reference proteome</keyword>
<reference evidence="4 5" key="1">
    <citation type="submission" date="2024-08" db="EMBL/GenBank/DDBJ databases">
        <title>Two novel Cytobacillus novel species.</title>
        <authorList>
            <person name="Liu G."/>
        </authorList>
    </citation>
    <scope>NUCLEOTIDE SEQUENCE [LARGE SCALE GENOMIC DNA]</scope>
    <source>
        <strain evidence="4 5">FJAT-54145</strain>
    </source>
</reference>
<dbReference type="InterPro" id="IPR011032">
    <property type="entry name" value="GroES-like_sf"/>
</dbReference>
<feature type="domain" description="Enoyl reductase (ER)" evidence="3">
    <location>
        <begin position="10"/>
        <end position="322"/>
    </location>
</feature>
<protein>
    <submittedName>
        <fullName evidence="4">Zinc-binding alcohol dehydrogenase family protein</fullName>
    </submittedName>
</protein>
<dbReference type="SUPFAM" id="SSF50129">
    <property type="entry name" value="GroES-like"/>
    <property type="match status" value="1"/>
</dbReference>
<organism evidence="4 5">
    <name type="scientific">Cytobacillus spartinae</name>
    <dbReference type="NCBI Taxonomy" id="3299023"/>
    <lineage>
        <taxon>Bacteria</taxon>
        <taxon>Bacillati</taxon>
        <taxon>Bacillota</taxon>
        <taxon>Bacilli</taxon>
        <taxon>Bacillales</taxon>
        <taxon>Bacillaceae</taxon>
        <taxon>Cytobacillus</taxon>
    </lineage>
</organism>
<keyword evidence="2" id="KW-0560">Oxidoreductase</keyword>
<proteinExistence type="predicted"/>
<evidence type="ECO:0000256" key="2">
    <source>
        <dbReference type="ARBA" id="ARBA00023002"/>
    </source>
</evidence>
<evidence type="ECO:0000259" key="3">
    <source>
        <dbReference type="SMART" id="SM00829"/>
    </source>
</evidence>
<accession>A0ABW6KBK5</accession>
<dbReference type="InterPro" id="IPR036291">
    <property type="entry name" value="NAD(P)-bd_dom_sf"/>
</dbReference>
<keyword evidence="1" id="KW-0521">NADP</keyword>
<gene>
    <name evidence="4" type="ORF">ACFYKX_13535</name>
</gene>
<dbReference type="SMART" id="SM00829">
    <property type="entry name" value="PKS_ER"/>
    <property type="match status" value="1"/>
</dbReference>
<dbReference type="InterPro" id="IPR002364">
    <property type="entry name" value="Quin_OxRdtase/zeta-crystal_CS"/>
</dbReference>
<dbReference type="Proteomes" id="UP001601059">
    <property type="component" value="Unassembled WGS sequence"/>
</dbReference>
<dbReference type="SUPFAM" id="SSF51735">
    <property type="entry name" value="NAD(P)-binding Rossmann-fold domains"/>
    <property type="match status" value="1"/>
</dbReference>